<dbReference type="PROSITE" id="PS51257">
    <property type="entry name" value="PROKAR_LIPOPROTEIN"/>
    <property type="match status" value="1"/>
</dbReference>
<proteinExistence type="predicted"/>
<name>A0ABU9LQQ5_9BACL</name>
<dbReference type="EMBL" id="JBCEWA010000014">
    <property type="protein sequence ID" value="MEL5989514.1"/>
    <property type="molecule type" value="Genomic_DNA"/>
</dbReference>
<accession>A0ABU9LQQ5</accession>
<dbReference type="RefSeq" id="WP_342303184.1">
    <property type="nucleotide sequence ID" value="NZ_JBCEWA010000014.1"/>
</dbReference>
<dbReference type="Proteomes" id="UP001398420">
    <property type="component" value="Unassembled WGS sequence"/>
</dbReference>
<sequence length="166" mass="19445">MRKILLIISLLLLVACSNDEVKYDGVPLKIAVIGDIPELNNEKIQFEQILLDEFSEDTLRISTNFDAVMITPVMFEEASDDRFIKVYDNSKMPIIFFDSTKRHFPFTREGTTFKTAHWESLNNGSHTTIYLSDIDANREDAWYFYLKDEKELDILYKEIFQKVETL</sequence>
<gene>
    <name evidence="1" type="ORF">AAF454_13965</name>
</gene>
<evidence type="ECO:0000313" key="1">
    <source>
        <dbReference type="EMBL" id="MEL5989514.1"/>
    </source>
</evidence>
<protein>
    <submittedName>
        <fullName evidence="1">Amino acid oxidase</fullName>
    </submittedName>
</protein>
<comment type="caution">
    <text evidence="1">The sequence shown here is derived from an EMBL/GenBank/DDBJ whole genome shotgun (WGS) entry which is preliminary data.</text>
</comment>
<organism evidence="1 2">
    <name type="scientific">Kurthia gibsonii</name>
    <dbReference type="NCBI Taxonomy" id="33946"/>
    <lineage>
        <taxon>Bacteria</taxon>
        <taxon>Bacillati</taxon>
        <taxon>Bacillota</taxon>
        <taxon>Bacilli</taxon>
        <taxon>Bacillales</taxon>
        <taxon>Caryophanaceae</taxon>
        <taxon>Kurthia</taxon>
    </lineage>
</organism>
<keyword evidence="2" id="KW-1185">Reference proteome</keyword>
<evidence type="ECO:0000313" key="2">
    <source>
        <dbReference type="Proteomes" id="UP001398420"/>
    </source>
</evidence>
<reference evidence="1 2" key="1">
    <citation type="submission" date="2024-04" db="EMBL/GenBank/DDBJ databases">
        <authorList>
            <person name="Wu Y.S."/>
            <person name="Zhang L."/>
        </authorList>
    </citation>
    <scope>NUCLEOTIDE SEQUENCE [LARGE SCALE GENOMIC DNA]</scope>
    <source>
        <strain evidence="1 2">KG-01</strain>
    </source>
</reference>